<comment type="caution">
    <text evidence="2">The sequence shown here is derived from an EMBL/GenBank/DDBJ whole genome shotgun (WGS) entry which is preliminary data.</text>
</comment>
<reference evidence="2" key="2">
    <citation type="submission" date="2021-02" db="EMBL/GenBank/DDBJ databases">
        <authorList>
            <person name="Kimball J.A."/>
            <person name="Haas M.W."/>
            <person name="Macchietto M."/>
            <person name="Kono T."/>
            <person name="Duquette J."/>
            <person name="Shao M."/>
        </authorList>
    </citation>
    <scope>NUCLEOTIDE SEQUENCE</scope>
    <source>
        <tissue evidence="2">Fresh leaf tissue</tissue>
    </source>
</reference>
<dbReference type="AlphaFoldDB" id="A0A8J5VPZ5"/>
<evidence type="ECO:0000256" key="1">
    <source>
        <dbReference type="SAM" id="MobiDB-lite"/>
    </source>
</evidence>
<reference evidence="2" key="1">
    <citation type="journal article" date="2021" name="bioRxiv">
        <title>Whole Genome Assembly and Annotation of Northern Wild Rice, Zizania palustris L., Supports a Whole Genome Duplication in the Zizania Genus.</title>
        <authorList>
            <person name="Haas M."/>
            <person name="Kono T."/>
            <person name="Macchietto M."/>
            <person name="Millas R."/>
            <person name="McGilp L."/>
            <person name="Shao M."/>
            <person name="Duquette J."/>
            <person name="Hirsch C.N."/>
            <person name="Kimball J."/>
        </authorList>
    </citation>
    <scope>NUCLEOTIDE SEQUENCE</scope>
    <source>
        <tissue evidence="2">Fresh leaf tissue</tissue>
    </source>
</reference>
<name>A0A8J5VPZ5_ZIZPA</name>
<gene>
    <name evidence="2" type="ORF">GUJ93_ZPchr0007g5527</name>
</gene>
<evidence type="ECO:0000313" key="2">
    <source>
        <dbReference type="EMBL" id="KAG8080627.1"/>
    </source>
</evidence>
<dbReference type="EMBL" id="JAAALK010000282">
    <property type="protein sequence ID" value="KAG8080627.1"/>
    <property type="molecule type" value="Genomic_DNA"/>
</dbReference>
<accession>A0A8J5VPZ5</accession>
<proteinExistence type="predicted"/>
<dbReference type="PANTHER" id="PTHR48175:SF3">
    <property type="entry name" value="OS04G0581700 PROTEIN"/>
    <property type="match status" value="1"/>
</dbReference>
<dbReference type="Proteomes" id="UP000729402">
    <property type="component" value="Unassembled WGS sequence"/>
</dbReference>
<feature type="compositionally biased region" description="Basic residues" evidence="1">
    <location>
        <begin position="51"/>
        <end position="67"/>
    </location>
</feature>
<dbReference type="PANTHER" id="PTHR48175">
    <property type="entry name" value="OS04G0581700 PROTEIN"/>
    <property type="match status" value="1"/>
</dbReference>
<keyword evidence="3" id="KW-1185">Reference proteome</keyword>
<feature type="region of interest" description="Disordered" evidence="1">
    <location>
        <begin position="51"/>
        <end position="78"/>
    </location>
</feature>
<sequence length="78" mass="9139">MIQVAVVAELMEGYTAAVARAMERLLSAAPPRVFPRRVRFLVLRRPPLRRARRRRRRRRTTLIKVGRRPAGTHDLNRV</sequence>
<organism evidence="2 3">
    <name type="scientific">Zizania palustris</name>
    <name type="common">Northern wild rice</name>
    <dbReference type="NCBI Taxonomy" id="103762"/>
    <lineage>
        <taxon>Eukaryota</taxon>
        <taxon>Viridiplantae</taxon>
        <taxon>Streptophyta</taxon>
        <taxon>Embryophyta</taxon>
        <taxon>Tracheophyta</taxon>
        <taxon>Spermatophyta</taxon>
        <taxon>Magnoliopsida</taxon>
        <taxon>Liliopsida</taxon>
        <taxon>Poales</taxon>
        <taxon>Poaceae</taxon>
        <taxon>BOP clade</taxon>
        <taxon>Oryzoideae</taxon>
        <taxon>Oryzeae</taxon>
        <taxon>Zizaniinae</taxon>
        <taxon>Zizania</taxon>
    </lineage>
</organism>
<evidence type="ECO:0000313" key="3">
    <source>
        <dbReference type="Proteomes" id="UP000729402"/>
    </source>
</evidence>
<protein>
    <submittedName>
        <fullName evidence="2">Uncharacterized protein</fullName>
    </submittedName>
</protein>